<evidence type="ECO:0000313" key="1">
    <source>
        <dbReference type="EMBL" id="GIY99830.1"/>
    </source>
</evidence>
<evidence type="ECO:0000313" key="2">
    <source>
        <dbReference type="Proteomes" id="UP001054945"/>
    </source>
</evidence>
<protein>
    <submittedName>
        <fullName evidence="1">Uncharacterized protein</fullName>
    </submittedName>
</protein>
<comment type="caution">
    <text evidence="1">The sequence shown here is derived from an EMBL/GenBank/DDBJ whole genome shotgun (WGS) entry which is preliminary data.</text>
</comment>
<dbReference type="Proteomes" id="UP001054945">
    <property type="component" value="Unassembled WGS sequence"/>
</dbReference>
<dbReference type="AlphaFoldDB" id="A0AAV4Y057"/>
<accession>A0AAV4Y057</accession>
<name>A0AAV4Y057_CAEEX</name>
<keyword evidence="2" id="KW-1185">Reference proteome</keyword>
<organism evidence="1 2">
    <name type="scientific">Caerostris extrusa</name>
    <name type="common">Bark spider</name>
    <name type="synonym">Caerostris bankana</name>
    <dbReference type="NCBI Taxonomy" id="172846"/>
    <lineage>
        <taxon>Eukaryota</taxon>
        <taxon>Metazoa</taxon>
        <taxon>Ecdysozoa</taxon>
        <taxon>Arthropoda</taxon>
        <taxon>Chelicerata</taxon>
        <taxon>Arachnida</taxon>
        <taxon>Araneae</taxon>
        <taxon>Araneomorphae</taxon>
        <taxon>Entelegynae</taxon>
        <taxon>Araneoidea</taxon>
        <taxon>Araneidae</taxon>
        <taxon>Caerostris</taxon>
    </lineage>
</organism>
<gene>
    <name evidence="1" type="ORF">CEXT_521851</name>
</gene>
<reference evidence="1 2" key="1">
    <citation type="submission" date="2021-06" db="EMBL/GenBank/DDBJ databases">
        <title>Caerostris extrusa draft genome.</title>
        <authorList>
            <person name="Kono N."/>
            <person name="Arakawa K."/>
        </authorList>
    </citation>
    <scope>NUCLEOTIDE SEQUENCE [LARGE SCALE GENOMIC DNA]</scope>
</reference>
<sequence length="88" mass="10012">MTESDTSNTRKHRVAQCIIIISSRSSASSRKQCPSVAKQQLHSWPGNQMMKPESPFCEWCSPRSALLTAQIMFPIQFVGFLYYSENPK</sequence>
<proteinExistence type="predicted"/>
<dbReference type="EMBL" id="BPLR01018465">
    <property type="protein sequence ID" value="GIY99830.1"/>
    <property type="molecule type" value="Genomic_DNA"/>
</dbReference>